<dbReference type="Proteomes" id="UP000191612">
    <property type="component" value="Unassembled WGS sequence"/>
</dbReference>
<gene>
    <name evidence="2" type="ORF">PENSOL_c047G01820</name>
</gene>
<organism evidence="2 3">
    <name type="scientific">Penicillium solitum</name>
    <dbReference type="NCBI Taxonomy" id="60172"/>
    <lineage>
        <taxon>Eukaryota</taxon>
        <taxon>Fungi</taxon>
        <taxon>Dikarya</taxon>
        <taxon>Ascomycota</taxon>
        <taxon>Pezizomycotina</taxon>
        <taxon>Eurotiomycetes</taxon>
        <taxon>Eurotiomycetidae</taxon>
        <taxon>Eurotiales</taxon>
        <taxon>Aspergillaceae</taxon>
        <taxon>Penicillium</taxon>
    </lineage>
</organism>
<dbReference type="Gene3D" id="3.40.50.720">
    <property type="entry name" value="NAD(P)-binding Rossmann-like Domain"/>
    <property type="match status" value="1"/>
</dbReference>
<feature type="domain" description="Enoyl reductase (ER)" evidence="1">
    <location>
        <begin position="16"/>
        <end position="273"/>
    </location>
</feature>
<dbReference type="InterPro" id="IPR013154">
    <property type="entry name" value="ADH-like_N"/>
</dbReference>
<dbReference type="InterPro" id="IPR020843">
    <property type="entry name" value="ER"/>
</dbReference>
<dbReference type="GO" id="GO:0016491">
    <property type="term" value="F:oxidoreductase activity"/>
    <property type="evidence" value="ECO:0007669"/>
    <property type="project" value="InterPro"/>
</dbReference>
<evidence type="ECO:0000313" key="3">
    <source>
        <dbReference type="Proteomes" id="UP000191612"/>
    </source>
</evidence>
<sequence>MANPETYKAFRRSTGSLPQTLDLVSEKIPSQLSSHDVLIRIHAISLNYRDIAMMDGTYPVNVNERGNPGSDCAAEVMAIGSEVKDLKIGDRVTHIFDLNNINGTEETRNVLGGDTDGVLRQFAVFDQKVLLHLPEHLSWEEAACITCAGTTAWNALDMPRNKGTALLQGTGIRPIITSSSDDKLKLALSVGKPGSIDTINYRTHPNWEEETSRLTNGRGVDIVVETVGPASIAQSLSSLARRGTVSLVGFLGGFDMDRFPDTISPALLTSATIR</sequence>
<name>A0A1V6QRM3_9EURO</name>
<dbReference type="PANTHER" id="PTHR45033:SF1">
    <property type="entry name" value="OXIDOREDUCTASE (EUROFUNG)"/>
    <property type="match status" value="1"/>
</dbReference>
<dbReference type="Gene3D" id="3.90.180.10">
    <property type="entry name" value="Medium-chain alcohol dehydrogenases, catalytic domain"/>
    <property type="match status" value="1"/>
</dbReference>
<accession>A0A1V6QRM3</accession>
<dbReference type="AlphaFoldDB" id="A0A1V6QRM3"/>
<comment type="caution">
    <text evidence="2">The sequence shown here is derived from an EMBL/GenBank/DDBJ whole genome shotgun (WGS) entry which is preliminary data.</text>
</comment>
<dbReference type="InterPro" id="IPR036291">
    <property type="entry name" value="NAD(P)-bd_dom_sf"/>
</dbReference>
<proteinExistence type="predicted"/>
<dbReference type="SMART" id="SM00829">
    <property type="entry name" value="PKS_ER"/>
    <property type="match status" value="1"/>
</dbReference>
<keyword evidence="3" id="KW-1185">Reference proteome</keyword>
<evidence type="ECO:0000313" key="2">
    <source>
        <dbReference type="EMBL" id="OQD91873.1"/>
    </source>
</evidence>
<dbReference type="InterPro" id="IPR011032">
    <property type="entry name" value="GroES-like_sf"/>
</dbReference>
<reference evidence="3" key="1">
    <citation type="journal article" date="2017" name="Nat. Microbiol.">
        <title>Global analysis of biosynthetic gene clusters reveals vast potential of secondary metabolite production in Penicillium species.</title>
        <authorList>
            <person name="Nielsen J.C."/>
            <person name="Grijseels S."/>
            <person name="Prigent S."/>
            <person name="Ji B."/>
            <person name="Dainat J."/>
            <person name="Nielsen K.F."/>
            <person name="Frisvad J.C."/>
            <person name="Workman M."/>
            <person name="Nielsen J."/>
        </authorList>
    </citation>
    <scope>NUCLEOTIDE SEQUENCE [LARGE SCALE GENOMIC DNA]</scope>
    <source>
        <strain evidence="3">IBT 29525</strain>
    </source>
</reference>
<dbReference type="InterPro" id="IPR013149">
    <property type="entry name" value="ADH-like_C"/>
</dbReference>
<dbReference type="STRING" id="60172.A0A1V6QRM3"/>
<dbReference type="EMBL" id="MDYO01000047">
    <property type="protein sequence ID" value="OQD91873.1"/>
    <property type="molecule type" value="Genomic_DNA"/>
</dbReference>
<dbReference type="Pfam" id="PF08240">
    <property type="entry name" value="ADH_N"/>
    <property type="match status" value="1"/>
</dbReference>
<dbReference type="SUPFAM" id="SSF50129">
    <property type="entry name" value="GroES-like"/>
    <property type="match status" value="1"/>
</dbReference>
<dbReference type="Pfam" id="PF00107">
    <property type="entry name" value="ADH_zinc_N"/>
    <property type="match status" value="1"/>
</dbReference>
<dbReference type="CDD" id="cd08276">
    <property type="entry name" value="MDR7"/>
    <property type="match status" value="1"/>
</dbReference>
<dbReference type="InterPro" id="IPR052711">
    <property type="entry name" value="Zinc_ADH-like"/>
</dbReference>
<evidence type="ECO:0000259" key="1">
    <source>
        <dbReference type="SMART" id="SM00829"/>
    </source>
</evidence>
<dbReference type="PANTHER" id="PTHR45033">
    <property type="match status" value="1"/>
</dbReference>
<dbReference type="SUPFAM" id="SSF51735">
    <property type="entry name" value="NAD(P)-binding Rossmann-fold domains"/>
    <property type="match status" value="1"/>
</dbReference>
<protein>
    <recommendedName>
        <fullName evidence="1">Enoyl reductase (ER) domain-containing protein</fullName>
    </recommendedName>
</protein>